<reference evidence="1 2" key="1">
    <citation type="submission" date="2014-04" db="EMBL/GenBank/DDBJ databases">
        <authorList>
            <consortium name="DOE Joint Genome Institute"/>
            <person name="Kuo A."/>
            <person name="Girlanda M."/>
            <person name="Perotto S."/>
            <person name="Kohler A."/>
            <person name="Nagy L.G."/>
            <person name="Floudas D."/>
            <person name="Copeland A."/>
            <person name="Barry K.W."/>
            <person name="Cichocki N."/>
            <person name="Veneault-Fourrey C."/>
            <person name="LaButti K."/>
            <person name="Lindquist E.A."/>
            <person name="Lipzen A."/>
            <person name="Lundell T."/>
            <person name="Morin E."/>
            <person name="Murat C."/>
            <person name="Sun H."/>
            <person name="Tunlid A."/>
            <person name="Henrissat B."/>
            <person name="Grigoriev I.V."/>
            <person name="Hibbett D.S."/>
            <person name="Martin F."/>
            <person name="Nordberg H.P."/>
            <person name="Cantor M.N."/>
            <person name="Hua S.X."/>
        </authorList>
    </citation>
    <scope>NUCLEOTIDE SEQUENCE [LARGE SCALE GENOMIC DNA]</scope>
    <source>
        <strain evidence="1 2">MUT 4182</strain>
    </source>
</reference>
<dbReference type="HOGENOM" id="CLU_2405404_0_0_1"/>
<dbReference type="Proteomes" id="UP000054248">
    <property type="component" value="Unassembled WGS sequence"/>
</dbReference>
<dbReference type="STRING" id="1051891.A0A0C3MJ52"/>
<name>A0A0C3MJ52_9AGAM</name>
<organism evidence="1 2">
    <name type="scientific">Tulasnella calospora MUT 4182</name>
    <dbReference type="NCBI Taxonomy" id="1051891"/>
    <lineage>
        <taxon>Eukaryota</taxon>
        <taxon>Fungi</taxon>
        <taxon>Dikarya</taxon>
        <taxon>Basidiomycota</taxon>
        <taxon>Agaricomycotina</taxon>
        <taxon>Agaricomycetes</taxon>
        <taxon>Cantharellales</taxon>
        <taxon>Tulasnellaceae</taxon>
        <taxon>Tulasnella</taxon>
    </lineage>
</organism>
<reference evidence="2" key="2">
    <citation type="submission" date="2015-01" db="EMBL/GenBank/DDBJ databases">
        <title>Evolutionary Origins and Diversification of the Mycorrhizal Mutualists.</title>
        <authorList>
            <consortium name="DOE Joint Genome Institute"/>
            <consortium name="Mycorrhizal Genomics Consortium"/>
            <person name="Kohler A."/>
            <person name="Kuo A."/>
            <person name="Nagy L.G."/>
            <person name="Floudas D."/>
            <person name="Copeland A."/>
            <person name="Barry K.W."/>
            <person name="Cichocki N."/>
            <person name="Veneault-Fourrey C."/>
            <person name="LaButti K."/>
            <person name="Lindquist E.A."/>
            <person name="Lipzen A."/>
            <person name="Lundell T."/>
            <person name="Morin E."/>
            <person name="Murat C."/>
            <person name="Riley R."/>
            <person name="Ohm R."/>
            <person name="Sun H."/>
            <person name="Tunlid A."/>
            <person name="Henrissat B."/>
            <person name="Grigoriev I.V."/>
            <person name="Hibbett D.S."/>
            <person name="Martin F."/>
        </authorList>
    </citation>
    <scope>NUCLEOTIDE SEQUENCE [LARGE SCALE GENOMIC DNA]</scope>
    <source>
        <strain evidence="2">MUT 4182</strain>
    </source>
</reference>
<evidence type="ECO:0000313" key="1">
    <source>
        <dbReference type="EMBL" id="KIO33702.1"/>
    </source>
</evidence>
<dbReference type="AlphaFoldDB" id="A0A0C3MJ52"/>
<protein>
    <submittedName>
        <fullName evidence="1">Uncharacterized protein</fullName>
    </submittedName>
</protein>
<dbReference type="OrthoDB" id="3257623at2759"/>
<dbReference type="EMBL" id="KN822946">
    <property type="protein sequence ID" value="KIO33702.1"/>
    <property type="molecule type" value="Genomic_DNA"/>
</dbReference>
<evidence type="ECO:0000313" key="2">
    <source>
        <dbReference type="Proteomes" id="UP000054248"/>
    </source>
</evidence>
<sequence>DHLASNYPNFLPAFVPAGCTGYSQPCDLLPQRILKHIVRQVALEDAIVDARQQIASGAAPEAVKLDTGIKALRNRSPRWLLKGFNGINKPEVAAKV</sequence>
<keyword evidence="2" id="KW-1185">Reference proteome</keyword>
<feature type="non-terminal residue" evidence="1">
    <location>
        <position position="96"/>
    </location>
</feature>
<gene>
    <name evidence="1" type="ORF">M407DRAFT_45123</name>
</gene>
<proteinExistence type="predicted"/>
<accession>A0A0C3MJ52</accession>
<feature type="non-terminal residue" evidence="1">
    <location>
        <position position="1"/>
    </location>
</feature>